<dbReference type="Proteomes" id="UP001443914">
    <property type="component" value="Unassembled WGS sequence"/>
</dbReference>
<keyword evidence="2" id="KW-1185">Reference proteome</keyword>
<comment type="caution">
    <text evidence="1">The sequence shown here is derived from an EMBL/GenBank/DDBJ whole genome shotgun (WGS) entry which is preliminary data.</text>
</comment>
<name>A0AAW1H1J0_SAPOF</name>
<accession>A0AAW1H1J0</accession>
<organism evidence="1 2">
    <name type="scientific">Saponaria officinalis</name>
    <name type="common">Common soapwort</name>
    <name type="synonym">Lychnis saponaria</name>
    <dbReference type="NCBI Taxonomy" id="3572"/>
    <lineage>
        <taxon>Eukaryota</taxon>
        <taxon>Viridiplantae</taxon>
        <taxon>Streptophyta</taxon>
        <taxon>Embryophyta</taxon>
        <taxon>Tracheophyta</taxon>
        <taxon>Spermatophyta</taxon>
        <taxon>Magnoliopsida</taxon>
        <taxon>eudicotyledons</taxon>
        <taxon>Gunneridae</taxon>
        <taxon>Pentapetalae</taxon>
        <taxon>Caryophyllales</taxon>
        <taxon>Caryophyllaceae</taxon>
        <taxon>Caryophylleae</taxon>
        <taxon>Saponaria</taxon>
    </lineage>
</organism>
<protein>
    <submittedName>
        <fullName evidence="1">Uncharacterized protein</fullName>
    </submittedName>
</protein>
<reference evidence="1" key="1">
    <citation type="submission" date="2024-03" db="EMBL/GenBank/DDBJ databases">
        <title>WGS assembly of Saponaria officinalis var. Norfolk2.</title>
        <authorList>
            <person name="Jenkins J."/>
            <person name="Shu S."/>
            <person name="Grimwood J."/>
            <person name="Barry K."/>
            <person name="Goodstein D."/>
            <person name="Schmutz J."/>
            <person name="Leebens-Mack J."/>
            <person name="Osbourn A."/>
        </authorList>
    </citation>
    <scope>NUCLEOTIDE SEQUENCE [LARGE SCALE GENOMIC DNA]</scope>
    <source>
        <strain evidence="1">JIC</strain>
    </source>
</reference>
<dbReference type="AlphaFoldDB" id="A0AAW1H1J0"/>
<evidence type="ECO:0000313" key="1">
    <source>
        <dbReference type="EMBL" id="KAK9667269.1"/>
    </source>
</evidence>
<evidence type="ECO:0000313" key="2">
    <source>
        <dbReference type="Proteomes" id="UP001443914"/>
    </source>
</evidence>
<sequence length="102" mass="12178">MFALSKPSFPILLLPIRHHRQPYYRSTNSVHFPYPYFPHPYPPASPLLPSQNLPHRLTHHPCHRPSHDHKLPYNQPAYPCHGYISEYVNIIYTKYNDFIIYL</sequence>
<gene>
    <name evidence="1" type="ORF">RND81_14G243800</name>
</gene>
<dbReference type="EMBL" id="JBDFQZ010000014">
    <property type="protein sequence ID" value="KAK9667269.1"/>
    <property type="molecule type" value="Genomic_DNA"/>
</dbReference>
<proteinExistence type="predicted"/>